<name>A0A9P5PW15_9AGAR</name>
<comment type="caution">
    <text evidence="5">The sequence shown here is derived from an EMBL/GenBank/DDBJ whole genome shotgun (WGS) entry which is preliminary data.</text>
</comment>
<dbReference type="EMBL" id="JADNRY010000049">
    <property type="protein sequence ID" value="KAF9069567.1"/>
    <property type="molecule type" value="Genomic_DNA"/>
</dbReference>
<evidence type="ECO:0000313" key="6">
    <source>
        <dbReference type="Proteomes" id="UP000772434"/>
    </source>
</evidence>
<dbReference type="Gene3D" id="3.20.200.10">
    <property type="entry name" value="MHCK/EF2 kinase"/>
    <property type="match status" value="1"/>
</dbReference>
<evidence type="ECO:0000313" key="5">
    <source>
        <dbReference type="EMBL" id="KAF9069567.1"/>
    </source>
</evidence>
<dbReference type="Pfam" id="PF02816">
    <property type="entry name" value="Alpha_kinase"/>
    <property type="match status" value="1"/>
</dbReference>
<accession>A0A9P5PW15</accession>
<dbReference type="Proteomes" id="UP000772434">
    <property type="component" value="Unassembled WGS sequence"/>
</dbReference>
<keyword evidence="1" id="KW-0723">Serine/threonine-protein kinase</keyword>
<dbReference type="GO" id="GO:0005524">
    <property type="term" value="F:ATP binding"/>
    <property type="evidence" value="ECO:0007669"/>
    <property type="project" value="InterPro"/>
</dbReference>
<protein>
    <recommendedName>
        <fullName evidence="4">Alpha-type protein kinase domain-containing protein</fullName>
    </recommendedName>
</protein>
<sequence>MVSCKGEGTRKAESYIVEDRIEGTWQKYILNSRAVPLMAANEQGYERAQFMCFLQHLQFDKTKGLAYISDWQGTLFLILSK</sequence>
<proteinExistence type="predicted"/>
<dbReference type="OrthoDB" id="301415at2759"/>
<keyword evidence="6" id="KW-1185">Reference proteome</keyword>
<dbReference type="InterPro" id="IPR004166">
    <property type="entry name" value="a-kinase_dom"/>
</dbReference>
<keyword evidence="2" id="KW-0808">Transferase</keyword>
<dbReference type="AlphaFoldDB" id="A0A9P5PW15"/>
<organism evidence="5 6">
    <name type="scientific">Rhodocollybia butyracea</name>
    <dbReference type="NCBI Taxonomy" id="206335"/>
    <lineage>
        <taxon>Eukaryota</taxon>
        <taxon>Fungi</taxon>
        <taxon>Dikarya</taxon>
        <taxon>Basidiomycota</taxon>
        <taxon>Agaricomycotina</taxon>
        <taxon>Agaricomycetes</taxon>
        <taxon>Agaricomycetidae</taxon>
        <taxon>Agaricales</taxon>
        <taxon>Marasmiineae</taxon>
        <taxon>Omphalotaceae</taxon>
        <taxon>Rhodocollybia</taxon>
    </lineage>
</organism>
<dbReference type="GO" id="GO:0004674">
    <property type="term" value="F:protein serine/threonine kinase activity"/>
    <property type="evidence" value="ECO:0007669"/>
    <property type="project" value="UniProtKB-KW"/>
</dbReference>
<evidence type="ECO:0000259" key="4">
    <source>
        <dbReference type="Pfam" id="PF02816"/>
    </source>
</evidence>
<evidence type="ECO:0000256" key="2">
    <source>
        <dbReference type="ARBA" id="ARBA00022679"/>
    </source>
</evidence>
<keyword evidence="3" id="KW-0418">Kinase</keyword>
<feature type="domain" description="Alpha-type protein kinase" evidence="4">
    <location>
        <begin position="8"/>
        <end position="74"/>
    </location>
</feature>
<evidence type="ECO:0000256" key="1">
    <source>
        <dbReference type="ARBA" id="ARBA00022527"/>
    </source>
</evidence>
<reference evidence="5" key="1">
    <citation type="submission" date="2020-11" db="EMBL/GenBank/DDBJ databases">
        <authorList>
            <consortium name="DOE Joint Genome Institute"/>
            <person name="Ahrendt S."/>
            <person name="Riley R."/>
            <person name="Andreopoulos W."/>
            <person name="Labutti K."/>
            <person name="Pangilinan J."/>
            <person name="Ruiz-Duenas F.J."/>
            <person name="Barrasa J.M."/>
            <person name="Sanchez-Garcia M."/>
            <person name="Camarero S."/>
            <person name="Miyauchi S."/>
            <person name="Serrano A."/>
            <person name="Linde D."/>
            <person name="Babiker R."/>
            <person name="Drula E."/>
            <person name="Ayuso-Fernandez I."/>
            <person name="Pacheco R."/>
            <person name="Padilla G."/>
            <person name="Ferreira P."/>
            <person name="Barriuso J."/>
            <person name="Kellner H."/>
            <person name="Castanera R."/>
            <person name="Alfaro M."/>
            <person name="Ramirez L."/>
            <person name="Pisabarro A.G."/>
            <person name="Kuo A."/>
            <person name="Tritt A."/>
            <person name="Lipzen A."/>
            <person name="He G."/>
            <person name="Yan M."/>
            <person name="Ng V."/>
            <person name="Cullen D."/>
            <person name="Martin F."/>
            <person name="Rosso M.-N."/>
            <person name="Henrissat B."/>
            <person name="Hibbett D."/>
            <person name="Martinez A.T."/>
            <person name="Grigoriev I.V."/>
        </authorList>
    </citation>
    <scope>NUCLEOTIDE SEQUENCE</scope>
    <source>
        <strain evidence="5">AH 40177</strain>
    </source>
</reference>
<evidence type="ECO:0000256" key="3">
    <source>
        <dbReference type="ARBA" id="ARBA00022777"/>
    </source>
</evidence>
<gene>
    <name evidence="5" type="ORF">BDP27DRAFT_1222275</name>
</gene>